<evidence type="ECO:0000313" key="1">
    <source>
        <dbReference type="EMBL" id="MBC3874809.1"/>
    </source>
</evidence>
<comment type="caution">
    <text evidence="1">The sequence shown here is derived from an EMBL/GenBank/DDBJ whole genome shotgun (WGS) entry which is preliminary data.</text>
</comment>
<dbReference type="EMBL" id="JACOGA010000013">
    <property type="protein sequence ID" value="MBC3874809.1"/>
    <property type="molecule type" value="Genomic_DNA"/>
</dbReference>
<dbReference type="Proteomes" id="UP000624279">
    <property type="component" value="Unassembled WGS sequence"/>
</dbReference>
<sequence length="97" mass="10930">MSKLAFGSNNATFLSIFCEAQITSSQTGVNQSQKQSQKQVKNNDLQPLLEKWMSVDTVCFDVAVAFDLVVDFDLHPLLTLPIVLDRKWIKKVALFEP</sequence>
<protein>
    <submittedName>
        <fullName evidence="1">Uncharacterized protein</fullName>
    </submittedName>
</protein>
<dbReference type="RefSeq" id="WP_186942790.1">
    <property type="nucleotide sequence ID" value="NZ_JACOGA010000013.1"/>
</dbReference>
<name>A0ABR6YE16_9BURK</name>
<evidence type="ECO:0000313" key="2">
    <source>
        <dbReference type="Proteomes" id="UP000624279"/>
    </source>
</evidence>
<keyword evidence="2" id="KW-1185">Reference proteome</keyword>
<organism evidence="1 2">
    <name type="scientific">Undibacterium flavidum</name>
    <dbReference type="NCBI Taxonomy" id="2762297"/>
    <lineage>
        <taxon>Bacteria</taxon>
        <taxon>Pseudomonadati</taxon>
        <taxon>Pseudomonadota</taxon>
        <taxon>Betaproteobacteria</taxon>
        <taxon>Burkholderiales</taxon>
        <taxon>Oxalobacteraceae</taxon>
        <taxon>Undibacterium</taxon>
    </lineage>
</organism>
<accession>A0ABR6YE16</accession>
<reference evidence="1 2" key="1">
    <citation type="submission" date="2020-08" db="EMBL/GenBank/DDBJ databases">
        <title>Novel species isolated from subtropical streams in China.</title>
        <authorList>
            <person name="Lu H."/>
        </authorList>
    </citation>
    <scope>NUCLEOTIDE SEQUENCE [LARGE SCALE GENOMIC DNA]</scope>
    <source>
        <strain evidence="1 2">LX15W</strain>
    </source>
</reference>
<proteinExistence type="predicted"/>
<gene>
    <name evidence="1" type="ORF">H8K55_14550</name>
</gene>